<gene>
    <name evidence="1" type="ORF">JDFR1000234_67</name>
</gene>
<accession>A0A1S5Y376</accession>
<evidence type="ECO:0000313" key="1">
    <source>
        <dbReference type="EMBL" id="AQQ75542.1"/>
    </source>
</evidence>
<name>A0A1S5Y376_9VIRU</name>
<reference evidence="1" key="1">
    <citation type="journal article" date="2017" name="MBio">
        <title>Viruses in the Oceanic Basement.</title>
        <authorList>
            <person name="Nigro O.D."/>
            <person name="Jungbluth S.P."/>
            <person name="Steward G.F."/>
            <person name="Rappe M.S."/>
        </authorList>
    </citation>
    <scope>NUCLEOTIDE SEQUENCE</scope>
    <source>
        <strain evidence="1">JdFR1000234</strain>
    </source>
</reference>
<sequence length="110" mass="12624">MDLTFWLTLLSGAAATVAGILKKVRSWIKEKAQTMADIAIKLYENVDKTTDEMLAEAELFEKVAHFIKEPDDAESLYTEIMARVEAKKKLIKEIKEDAQEIYKDIKKLFL</sequence>
<dbReference type="EMBL" id="KY229235">
    <property type="protein sequence ID" value="AQQ75542.1"/>
    <property type="molecule type" value="Genomic_DNA"/>
</dbReference>
<proteinExistence type="predicted"/>
<organism evidence="1">
    <name type="scientific">uncultured archaeal virus</name>
    <dbReference type="NCBI Taxonomy" id="1960247"/>
    <lineage>
        <taxon>Viruses</taxon>
        <taxon>environmental samples</taxon>
    </lineage>
</organism>
<protein>
    <submittedName>
        <fullName evidence="1">Uncharacterized protein</fullName>
    </submittedName>
</protein>